<dbReference type="SUPFAM" id="SSF81593">
    <property type="entry name" value="Nucleotidyltransferase substrate binding subunit/domain"/>
    <property type="match status" value="1"/>
</dbReference>
<feature type="domain" description="HEPN" evidence="1">
    <location>
        <begin position="15"/>
        <end position="123"/>
    </location>
</feature>
<dbReference type="Pfam" id="PF05168">
    <property type="entry name" value="HEPN"/>
    <property type="match status" value="1"/>
</dbReference>
<sequence length="136" mass="15439">MQRLDERAAVIAGWMTKADNDLTTALQTLKLGKKAPTDTICFHAQQCIEKSLKAALVYLGIHFPRTHDLSVLSALLPKEYKGWMSPKEQEQMTDYAVTSRYPGDYLPITLKQTRQAVSVARRVRKTICRLIPCDIF</sequence>
<protein>
    <recommendedName>
        <fullName evidence="1">HEPN domain-containing protein</fullName>
    </recommendedName>
</protein>
<gene>
    <name evidence="2" type="ORF">A2519_02265</name>
</gene>
<accession>A0A1F7FB25</accession>
<proteinExistence type="predicted"/>
<evidence type="ECO:0000313" key="3">
    <source>
        <dbReference type="Proteomes" id="UP000179243"/>
    </source>
</evidence>
<organism evidence="2 3">
    <name type="scientific">Candidatus Raymondbacteria bacterium RIFOXYD12_FULL_49_13</name>
    <dbReference type="NCBI Taxonomy" id="1817890"/>
    <lineage>
        <taxon>Bacteria</taxon>
        <taxon>Raymondiibacteriota</taxon>
    </lineage>
</organism>
<dbReference type="SMART" id="SM00748">
    <property type="entry name" value="HEPN"/>
    <property type="match status" value="1"/>
</dbReference>
<dbReference type="AlphaFoldDB" id="A0A1F7FB25"/>
<dbReference type="Gene3D" id="1.20.120.330">
    <property type="entry name" value="Nucleotidyltransferases domain 2"/>
    <property type="match status" value="1"/>
</dbReference>
<evidence type="ECO:0000259" key="1">
    <source>
        <dbReference type="PROSITE" id="PS50910"/>
    </source>
</evidence>
<dbReference type="EMBL" id="MFYX01000081">
    <property type="protein sequence ID" value="OGK03833.1"/>
    <property type="molecule type" value="Genomic_DNA"/>
</dbReference>
<name>A0A1F7FB25_UNCRA</name>
<comment type="caution">
    <text evidence="2">The sequence shown here is derived from an EMBL/GenBank/DDBJ whole genome shotgun (WGS) entry which is preliminary data.</text>
</comment>
<evidence type="ECO:0000313" key="2">
    <source>
        <dbReference type="EMBL" id="OGK03833.1"/>
    </source>
</evidence>
<dbReference type="PROSITE" id="PS50910">
    <property type="entry name" value="HEPN"/>
    <property type="match status" value="1"/>
</dbReference>
<dbReference type="Proteomes" id="UP000179243">
    <property type="component" value="Unassembled WGS sequence"/>
</dbReference>
<dbReference type="InterPro" id="IPR007842">
    <property type="entry name" value="HEPN_dom"/>
</dbReference>
<reference evidence="2 3" key="1">
    <citation type="journal article" date="2016" name="Nat. Commun.">
        <title>Thousands of microbial genomes shed light on interconnected biogeochemical processes in an aquifer system.</title>
        <authorList>
            <person name="Anantharaman K."/>
            <person name="Brown C.T."/>
            <person name="Hug L.A."/>
            <person name="Sharon I."/>
            <person name="Castelle C.J."/>
            <person name="Probst A.J."/>
            <person name="Thomas B.C."/>
            <person name="Singh A."/>
            <person name="Wilkins M.J."/>
            <person name="Karaoz U."/>
            <person name="Brodie E.L."/>
            <person name="Williams K.H."/>
            <person name="Hubbard S.S."/>
            <person name="Banfield J.F."/>
        </authorList>
    </citation>
    <scope>NUCLEOTIDE SEQUENCE [LARGE SCALE GENOMIC DNA]</scope>
</reference>